<dbReference type="GO" id="GO:0046394">
    <property type="term" value="P:carboxylic acid biosynthetic process"/>
    <property type="evidence" value="ECO:0007669"/>
    <property type="project" value="UniProtKB-ARBA"/>
</dbReference>
<keyword evidence="3 5" id="KW-0663">Pyridoxal phosphate</keyword>
<dbReference type="Gene3D" id="3.20.10.10">
    <property type="entry name" value="D-amino Acid Aminotransferase, subunit A, domain 2"/>
    <property type="match status" value="1"/>
</dbReference>
<organism evidence="6 7">
    <name type="scientific">Lutispora thermophila DSM 19022</name>
    <dbReference type="NCBI Taxonomy" id="1122184"/>
    <lineage>
        <taxon>Bacteria</taxon>
        <taxon>Bacillati</taxon>
        <taxon>Bacillota</taxon>
        <taxon>Clostridia</taxon>
        <taxon>Lutisporales</taxon>
        <taxon>Lutisporaceae</taxon>
        <taxon>Lutispora</taxon>
    </lineage>
</organism>
<dbReference type="PROSITE" id="PS00770">
    <property type="entry name" value="AA_TRANSFER_CLASS_4"/>
    <property type="match status" value="1"/>
</dbReference>
<dbReference type="Proteomes" id="UP000184442">
    <property type="component" value="Unassembled WGS sequence"/>
</dbReference>
<dbReference type="GO" id="GO:0008483">
    <property type="term" value="F:transaminase activity"/>
    <property type="evidence" value="ECO:0007669"/>
    <property type="project" value="UniProtKB-KW"/>
</dbReference>
<name>A0A1M6DAH4_9FIRM</name>
<dbReference type="InterPro" id="IPR050571">
    <property type="entry name" value="Class-IV_PLP-Dep_Aminotrnsfr"/>
</dbReference>
<dbReference type="EMBL" id="FQZS01000006">
    <property type="protein sequence ID" value="SHI70048.1"/>
    <property type="molecule type" value="Genomic_DNA"/>
</dbReference>
<comment type="cofactor">
    <cofactor evidence="1 5">
        <name>pyridoxal 5'-phosphate</name>
        <dbReference type="ChEBI" id="CHEBI:597326"/>
    </cofactor>
</comment>
<dbReference type="STRING" id="1122184.SAMN02745176_01087"/>
<evidence type="ECO:0000256" key="4">
    <source>
        <dbReference type="RuleBase" id="RU004106"/>
    </source>
</evidence>
<evidence type="ECO:0000256" key="3">
    <source>
        <dbReference type="ARBA" id="ARBA00022898"/>
    </source>
</evidence>
<comment type="similarity">
    <text evidence="2 4">Belongs to the class-IV pyridoxal-phosphate-dependent aminotransferase family.</text>
</comment>
<dbReference type="PANTHER" id="PTHR42743:SF11">
    <property type="entry name" value="AMINODEOXYCHORISMATE LYASE"/>
    <property type="match status" value="1"/>
</dbReference>
<dbReference type="GO" id="GO:0008652">
    <property type="term" value="P:amino acid biosynthetic process"/>
    <property type="evidence" value="ECO:0007669"/>
    <property type="project" value="UniProtKB-ARBA"/>
</dbReference>
<sequence length="277" mass="31861">MNNEAIEKYSIHNGDIINNESQAVYENSHYKIVYEVIRVIDGIPLFLEDHMSRLLKSSEMIDINISHLIDKIQSDIKKVILINHSPLKNLKIIVYKDYNNTINYSIFFIKSSYPNPDLYVTGINTILFKALRENPNAKVQNSQLREKINKELLKNDAYEALLVNEQGYITEGSKSNVFFTKDKTLYTSQKQDVLLGVTRTHVIELANELGIKVIEEPIHKSFLNLCDGLFITGTSPKVLPVCKVDDMTFNSSKDETIQKLMKAYDLRIKEYVNSYKS</sequence>
<dbReference type="InterPro" id="IPR043131">
    <property type="entry name" value="BCAT-like_N"/>
</dbReference>
<dbReference type="AlphaFoldDB" id="A0A1M6DAH4"/>
<accession>A0A1M6DAH4</accession>
<dbReference type="RefSeq" id="WP_073025212.1">
    <property type="nucleotide sequence ID" value="NZ_FQZS01000006.1"/>
</dbReference>
<evidence type="ECO:0000256" key="5">
    <source>
        <dbReference type="RuleBase" id="RU004516"/>
    </source>
</evidence>
<dbReference type="Pfam" id="PF01063">
    <property type="entry name" value="Aminotran_4"/>
    <property type="match status" value="1"/>
</dbReference>
<dbReference type="InterPro" id="IPR001544">
    <property type="entry name" value="Aminotrans_IV"/>
</dbReference>
<dbReference type="Gene3D" id="3.30.470.10">
    <property type="match status" value="1"/>
</dbReference>
<evidence type="ECO:0000256" key="2">
    <source>
        <dbReference type="ARBA" id="ARBA00009320"/>
    </source>
</evidence>
<keyword evidence="7" id="KW-1185">Reference proteome</keyword>
<dbReference type="InterPro" id="IPR018300">
    <property type="entry name" value="Aminotrans_IV_CS"/>
</dbReference>
<gene>
    <name evidence="6" type="ORF">SAMN02745176_01087</name>
</gene>
<dbReference type="GO" id="GO:0005829">
    <property type="term" value="C:cytosol"/>
    <property type="evidence" value="ECO:0007669"/>
    <property type="project" value="TreeGrafter"/>
</dbReference>
<dbReference type="InterPro" id="IPR036038">
    <property type="entry name" value="Aminotransferase-like"/>
</dbReference>
<dbReference type="PANTHER" id="PTHR42743">
    <property type="entry name" value="AMINO-ACID AMINOTRANSFERASE"/>
    <property type="match status" value="1"/>
</dbReference>
<protein>
    <submittedName>
        <fullName evidence="6">Branched-chain amino acid aminotransferase</fullName>
    </submittedName>
</protein>
<evidence type="ECO:0000313" key="6">
    <source>
        <dbReference type="EMBL" id="SHI70048.1"/>
    </source>
</evidence>
<keyword evidence="6" id="KW-0032">Aminotransferase</keyword>
<dbReference type="InterPro" id="IPR043132">
    <property type="entry name" value="BCAT-like_C"/>
</dbReference>
<keyword evidence="6" id="KW-0808">Transferase</keyword>
<evidence type="ECO:0000313" key="7">
    <source>
        <dbReference type="Proteomes" id="UP000184442"/>
    </source>
</evidence>
<dbReference type="SUPFAM" id="SSF56752">
    <property type="entry name" value="D-aminoacid aminotransferase-like PLP-dependent enzymes"/>
    <property type="match status" value="1"/>
</dbReference>
<evidence type="ECO:0000256" key="1">
    <source>
        <dbReference type="ARBA" id="ARBA00001933"/>
    </source>
</evidence>
<proteinExistence type="inferred from homology"/>
<reference evidence="6 7" key="1">
    <citation type="submission" date="2016-11" db="EMBL/GenBank/DDBJ databases">
        <authorList>
            <person name="Jaros S."/>
            <person name="Januszkiewicz K."/>
            <person name="Wedrychowicz H."/>
        </authorList>
    </citation>
    <scope>NUCLEOTIDE SEQUENCE [LARGE SCALE GENOMIC DNA]</scope>
    <source>
        <strain evidence="6 7">DSM 19022</strain>
    </source>
</reference>
<dbReference type="FunFam" id="3.20.10.10:FF:000002">
    <property type="entry name" value="D-alanine aminotransferase"/>
    <property type="match status" value="1"/>
</dbReference>
<dbReference type="OrthoDB" id="9805628at2"/>